<evidence type="ECO:0008006" key="3">
    <source>
        <dbReference type="Google" id="ProtNLM"/>
    </source>
</evidence>
<dbReference type="PANTHER" id="PTHR47784:SF5">
    <property type="entry name" value="STEROL UPTAKE CONTROL PROTEIN 2"/>
    <property type="match status" value="1"/>
</dbReference>
<sequence>MGVSHSHPQYERYYCRSPPCETPGFCARDLELMHQWSTSTYKTLSEIPELEPFWRDNVVKIGLRCHFVTRGILCVAALHLAHLTAAPERKQEFSQTASYHYDGATRAARESIPDLTKPAAPEDQENHFIFSILNVYYENFADGFLHQSDRDESRVPDLFALSTGSQRLAAGAKWVGNRESLVYPIILHTQEIYDCAKRISTSGCSYIGELESRIQALDSASCSIRASCELAVEELKILVTVFYEFPRSRLFLNTFRWMYTLPEGFMQLLRSPKPPQEVLVIFVYCCMLSKVVSHEWWSERWMRSLTNLSHELLDDEHRAWVVELSGWVS</sequence>
<dbReference type="PANTHER" id="PTHR47784">
    <property type="entry name" value="STEROL UPTAKE CONTROL PROTEIN 2"/>
    <property type="match status" value="1"/>
</dbReference>
<dbReference type="EMBL" id="PDNB01000131">
    <property type="protein sequence ID" value="PGH04860.1"/>
    <property type="molecule type" value="Genomic_DNA"/>
</dbReference>
<proteinExistence type="predicted"/>
<accession>A0A2B7X7L0</accession>
<dbReference type="GO" id="GO:0001228">
    <property type="term" value="F:DNA-binding transcription activator activity, RNA polymerase II-specific"/>
    <property type="evidence" value="ECO:0007669"/>
    <property type="project" value="TreeGrafter"/>
</dbReference>
<name>A0A2B7X7L0_9EURO</name>
<dbReference type="OrthoDB" id="5350673at2759"/>
<keyword evidence="2" id="KW-1185">Reference proteome</keyword>
<dbReference type="STRING" id="1447875.A0A2B7X7L0"/>
<dbReference type="Proteomes" id="UP000223968">
    <property type="component" value="Unassembled WGS sequence"/>
</dbReference>
<gene>
    <name evidence="1" type="ORF">AJ79_06945</name>
</gene>
<evidence type="ECO:0000313" key="2">
    <source>
        <dbReference type="Proteomes" id="UP000223968"/>
    </source>
</evidence>
<dbReference type="InterPro" id="IPR053157">
    <property type="entry name" value="Sterol_Uptake_Regulator"/>
</dbReference>
<comment type="caution">
    <text evidence="1">The sequence shown here is derived from an EMBL/GenBank/DDBJ whole genome shotgun (WGS) entry which is preliminary data.</text>
</comment>
<organism evidence="1 2">
    <name type="scientific">Helicocarpus griseus UAMH5409</name>
    <dbReference type="NCBI Taxonomy" id="1447875"/>
    <lineage>
        <taxon>Eukaryota</taxon>
        <taxon>Fungi</taxon>
        <taxon>Dikarya</taxon>
        <taxon>Ascomycota</taxon>
        <taxon>Pezizomycotina</taxon>
        <taxon>Eurotiomycetes</taxon>
        <taxon>Eurotiomycetidae</taxon>
        <taxon>Onygenales</taxon>
        <taxon>Ajellomycetaceae</taxon>
        <taxon>Helicocarpus</taxon>
    </lineage>
</organism>
<reference evidence="1 2" key="1">
    <citation type="submission" date="2017-10" db="EMBL/GenBank/DDBJ databases">
        <title>Comparative genomics in systemic dimorphic fungi from Ajellomycetaceae.</title>
        <authorList>
            <person name="Munoz J.F."/>
            <person name="Mcewen J.G."/>
            <person name="Clay O.K."/>
            <person name="Cuomo C.A."/>
        </authorList>
    </citation>
    <scope>NUCLEOTIDE SEQUENCE [LARGE SCALE GENOMIC DNA]</scope>
    <source>
        <strain evidence="1 2">UAMH5409</strain>
    </source>
</reference>
<dbReference type="AlphaFoldDB" id="A0A2B7X7L0"/>
<protein>
    <recommendedName>
        <fullName evidence="3">Transcription factor domain-containing protein</fullName>
    </recommendedName>
</protein>
<evidence type="ECO:0000313" key="1">
    <source>
        <dbReference type="EMBL" id="PGH04860.1"/>
    </source>
</evidence>